<evidence type="ECO:0000313" key="3">
    <source>
        <dbReference type="Proteomes" id="UP000324800"/>
    </source>
</evidence>
<dbReference type="PROSITE" id="PS50011">
    <property type="entry name" value="PROTEIN_KINASE_DOM"/>
    <property type="match status" value="1"/>
</dbReference>
<dbReference type="SMART" id="SM00220">
    <property type="entry name" value="S_TKc"/>
    <property type="match status" value="1"/>
</dbReference>
<comment type="caution">
    <text evidence="2">The sequence shown here is derived from an EMBL/GenBank/DDBJ whole genome shotgun (WGS) entry which is preliminary data.</text>
</comment>
<accession>A0A5J4U359</accession>
<proteinExistence type="predicted"/>
<dbReference type="PANTHER" id="PTHR11909">
    <property type="entry name" value="CASEIN KINASE-RELATED"/>
    <property type="match status" value="1"/>
</dbReference>
<dbReference type="Gene3D" id="1.10.510.10">
    <property type="entry name" value="Transferase(Phosphotransferase) domain 1"/>
    <property type="match status" value="1"/>
</dbReference>
<dbReference type="InterPro" id="IPR011009">
    <property type="entry name" value="Kinase-like_dom_sf"/>
</dbReference>
<dbReference type="Proteomes" id="UP000324800">
    <property type="component" value="Unassembled WGS sequence"/>
</dbReference>
<dbReference type="InterPro" id="IPR000719">
    <property type="entry name" value="Prot_kinase_dom"/>
</dbReference>
<dbReference type="AlphaFoldDB" id="A0A5J4U359"/>
<dbReference type="GO" id="GO:0004672">
    <property type="term" value="F:protein kinase activity"/>
    <property type="evidence" value="ECO:0007669"/>
    <property type="project" value="InterPro"/>
</dbReference>
<name>A0A5J4U359_9EUKA</name>
<protein>
    <recommendedName>
        <fullName evidence="1">Protein kinase domain-containing protein</fullName>
    </recommendedName>
</protein>
<feature type="domain" description="Protein kinase" evidence="1">
    <location>
        <begin position="17"/>
        <end position="212"/>
    </location>
</feature>
<dbReference type="GO" id="GO:0005524">
    <property type="term" value="F:ATP binding"/>
    <property type="evidence" value="ECO:0007669"/>
    <property type="project" value="InterPro"/>
</dbReference>
<sequence>MPIQLSINIGETVGQTYITEKLLAAGKTSNVFVARSRLNTEAKRVALKVQLIDIEQQTLNNDIAVLKSIGGKTHFSNCLEQGTHRKFSYLALELHGPTLSDIMMRPQMKKLNLSSVVKVGIQGLEALSILHSAGFVHGQVCMENFAIGNTQETAGNLYLIDFTQIKRIDDESLNKGNKTNEDRLSTKIRLVQNDLQCLMKMVMTLYRGGEEV</sequence>
<dbReference type="InterPro" id="IPR001245">
    <property type="entry name" value="Ser-Thr/Tyr_kinase_cat_dom"/>
</dbReference>
<dbReference type="Pfam" id="PF07714">
    <property type="entry name" value="PK_Tyr_Ser-Thr"/>
    <property type="match status" value="1"/>
</dbReference>
<organism evidence="2 3">
    <name type="scientific">Streblomastix strix</name>
    <dbReference type="NCBI Taxonomy" id="222440"/>
    <lineage>
        <taxon>Eukaryota</taxon>
        <taxon>Metamonada</taxon>
        <taxon>Preaxostyla</taxon>
        <taxon>Oxymonadida</taxon>
        <taxon>Streblomastigidae</taxon>
        <taxon>Streblomastix</taxon>
    </lineage>
</organism>
<reference evidence="2 3" key="1">
    <citation type="submission" date="2019-03" db="EMBL/GenBank/DDBJ databases">
        <title>Single cell metagenomics reveals metabolic interactions within the superorganism composed of flagellate Streblomastix strix and complex community of Bacteroidetes bacteria on its surface.</title>
        <authorList>
            <person name="Treitli S.C."/>
            <person name="Kolisko M."/>
            <person name="Husnik F."/>
            <person name="Keeling P."/>
            <person name="Hampl V."/>
        </authorList>
    </citation>
    <scope>NUCLEOTIDE SEQUENCE [LARGE SCALE GENOMIC DNA]</scope>
    <source>
        <strain evidence="2">ST1C</strain>
    </source>
</reference>
<dbReference type="OrthoDB" id="5979581at2759"/>
<dbReference type="EMBL" id="SNRW01021255">
    <property type="protein sequence ID" value="KAA6364759.1"/>
    <property type="molecule type" value="Genomic_DNA"/>
</dbReference>
<dbReference type="InterPro" id="IPR050235">
    <property type="entry name" value="CK1_Ser-Thr_kinase"/>
</dbReference>
<evidence type="ECO:0000313" key="2">
    <source>
        <dbReference type="EMBL" id="KAA6364759.1"/>
    </source>
</evidence>
<evidence type="ECO:0000259" key="1">
    <source>
        <dbReference type="PROSITE" id="PS50011"/>
    </source>
</evidence>
<dbReference type="SUPFAM" id="SSF56112">
    <property type="entry name" value="Protein kinase-like (PK-like)"/>
    <property type="match status" value="1"/>
</dbReference>
<gene>
    <name evidence="2" type="ORF">EZS28_039714</name>
</gene>